<proteinExistence type="predicted"/>
<dbReference type="eggNOG" id="COG2203">
    <property type="taxonomic scope" value="Bacteria"/>
</dbReference>
<dbReference type="PROSITE" id="PS50921">
    <property type="entry name" value="ANTAR"/>
    <property type="match status" value="1"/>
</dbReference>
<accession>G8RJP4</accession>
<organism evidence="6 7">
    <name type="scientific">Mycolicibacterium rhodesiae (strain NBB3)</name>
    <name type="common">Mycobacterium rhodesiae</name>
    <dbReference type="NCBI Taxonomy" id="710685"/>
    <lineage>
        <taxon>Bacteria</taxon>
        <taxon>Bacillati</taxon>
        <taxon>Actinomycetota</taxon>
        <taxon>Actinomycetes</taxon>
        <taxon>Mycobacteriales</taxon>
        <taxon>Mycobacteriaceae</taxon>
        <taxon>Mycolicibacterium</taxon>
    </lineage>
</organism>
<gene>
    <name evidence="6" type="ordered locus">MycrhN_5516</name>
</gene>
<dbReference type="Proteomes" id="UP000005442">
    <property type="component" value="Chromosome"/>
</dbReference>
<keyword evidence="3" id="KW-0805">Transcription regulation</keyword>
<keyword evidence="4" id="KW-0804">Transcription</keyword>
<dbReference type="Gene3D" id="3.30.450.40">
    <property type="match status" value="1"/>
</dbReference>
<evidence type="ECO:0000313" key="6">
    <source>
        <dbReference type="EMBL" id="AEV75985.1"/>
    </source>
</evidence>
<dbReference type="GO" id="GO:0003723">
    <property type="term" value="F:RNA binding"/>
    <property type="evidence" value="ECO:0007669"/>
    <property type="project" value="InterPro"/>
</dbReference>
<name>G8RJP4_MYCRN</name>
<keyword evidence="1" id="KW-0808">Transferase</keyword>
<reference evidence="6 7" key="1">
    <citation type="submission" date="2011-12" db="EMBL/GenBank/DDBJ databases">
        <title>Complete sequence of Mycobacterium rhodesiae NBB3.</title>
        <authorList>
            <consortium name="US DOE Joint Genome Institute"/>
            <person name="Lucas S."/>
            <person name="Han J."/>
            <person name="Lapidus A."/>
            <person name="Cheng J.-F."/>
            <person name="Goodwin L."/>
            <person name="Pitluck S."/>
            <person name="Peters L."/>
            <person name="Mikhailova N."/>
            <person name="Gu W."/>
            <person name="Detter J.C."/>
            <person name="Han C."/>
            <person name="Tapia R."/>
            <person name="Land M."/>
            <person name="Hauser L."/>
            <person name="Kyrpides N."/>
            <person name="Ivanova N."/>
            <person name="Pagani I."/>
            <person name="Mattes T."/>
            <person name="Holmes A."/>
            <person name="Rutledge P."/>
            <person name="Paulsen I."/>
            <person name="Coleman N."/>
            <person name="Woyke T."/>
        </authorList>
    </citation>
    <scope>NUCLEOTIDE SEQUENCE [LARGE SCALE GENOMIC DNA]</scope>
    <source>
        <strain evidence="6 7">NBB3</strain>
    </source>
</reference>
<dbReference type="SMART" id="SM00065">
    <property type="entry name" value="GAF"/>
    <property type="match status" value="1"/>
</dbReference>
<dbReference type="Pfam" id="PF01590">
    <property type="entry name" value="GAF"/>
    <property type="match status" value="1"/>
</dbReference>
<dbReference type="InterPro" id="IPR012074">
    <property type="entry name" value="GAF_ANTAR"/>
</dbReference>
<dbReference type="InterPro" id="IPR003018">
    <property type="entry name" value="GAF"/>
</dbReference>
<dbReference type="InterPro" id="IPR029016">
    <property type="entry name" value="GAF-like_dom_sf"/>
</dbReference>
<dbReference type="SMART" id="SM01012">
    <property type="entry name" value="ANTAR"/>
    <property type="match status" value="1"/>
</dbReference>
<dbReference type="GO" id="GO:0016301">
    <property type="term" value="F:kinase activity"/>
    <property type="evidence" value="ECO:0007669"/>
    <property type="project" value="UniProtKB-KW"/>
</dbReference>
<protein>
    <submittedName>
        <fullName evidence="6">Response regulator with putative antiterminator output domain</fullName>
    </submittedName>
</protein>
<keyword evidence="2" id="KW-0418">Kinase</keyword>
<evidence type="ECO:0000313" key="7">
    <source>
        <dbReference type="Proteomes" id="UP000005442"/>
    </source>
</evidence>
<dbReference type="Gene3D" id="1.10.10.10">
    <property type="entry name" value="Winged helix-like DNA-binding domain superfamily/Winged helix DNA-binding domain"/>
    <property type="match status" value="1"/>
</dbReference>
<dbReference type="InterPro" id="IPR036388">
    <property type="entry name" value="WH-like_DNA-bd_sf"/>
</dbReference>
<dbReference type="PIRSF" id="PIRSF036625">
    <property type="entry name" value="GAF_ANTAR"/>
    <property type="match status" value="1"/>
</dbReference>
<dbReference type="InterPro" id="IPR005561">
    <property type="entry name" value="ANTAR"/>
</dbReference>
<evidence type="ECO:0000259" key="5">
    <source>
        <dbReference type="PROSITE" id="PS50921"/>
    </source>
</evidence>
<dbReference type="Pfam" id="PF03861">
    <property type="entry name" value="ANTAR"/>
    <property type="match status" value="1"/>
</dbReference>
<dbReference type="PATRIC" id="fig|710685.3.peg.5536"/>
<dbReference type="HOGENOM" id="CLU_074354_0_1_11"/>
<evidence type="ECO:0000256" key="1">
    <source>
        <dbReference type="ARBA" id="ARBA00022679"/>
    </source>
</evidence>
<dbReference type="EMBL" id="CP003169">
    <property type="protein sequence ID" value="AEV75985.1"/>
    <property type="molecule type" value="Genomic_DNA"/>
</dbReference>
<dbReference type="KEGG" id="mrh:MycrhN_5516"/>
<evidence type="ECO:0000256" key="2">
    <source>
        <dbReference type="ARBA" id="ARBA00022777"/>
    </source>
</evidence>
<dbReference type="STRING" id="710685.MycrhN_5516"/>
<dbReference type="SUPFAM" id="SSF55781">
    <property type="entry name" value="GAF domain-like"/>
    <property type="match status" value="1"/>
</dbReference>
<dbReference type="InterPro" id="IPR011006">
    <property type="entry name" value="CheY-like_superfamily"/>
</dbReference>
<evidence type="ECO:0000256" key="3">
    <source>
        <dbReference type="ARBA" id="ARBA00023015"/>
    </source>
</evidence>
<keyword evidence="7" id="KW-1185">Reference proteome</keyword>
<evidence type="ECO:0000256" key="4">
    <source>
        <dbReference type="ARBA" id="ARBA00023163"/>
    </source>
</evidence>
<feature type="domain" description="ANTAR" evidence="5">
    <location>
        <begin position="179"/>
        <end position="240"/>
    </location>
</feature>
<sequence>MSADLFAPLARLQTTAEAIEGLRDLFAAEEVLDVVAERVAKTALAAIPNADIISIAVLSWPDARTAACTHEEALELDYQQYASGRGPCLEAAMQRTPLRAVIDEEHQRWPEFVEAAQRNGVRASLSVPLLMVGMDYEQELVGSLNIYSHAATAFDSFDAELMRLYSVAAGQAISNSSRWQSARETVNQLETALISRSDIDMAKGALIALHGCSPSEAFDKLADESQRRNIKLRDIAGEMLTRMQTRV</sequence>
<dbReference type="SUPFAM" id="SSF52172">
    <property type="entry name" value="CheY-like"/>
    <property type="match status" value="1"/>
</dbReference>
<dbReference type="AlphaFoldDB" id="G8RJP4"/>